<sequence>MADAKEVTLHALTGGPCGGKSTGRAKIVERLSDFGYSVLTPPEVATELFTNGVSIGGTGLSLKDFQRQALLMQLERENRYLEMARRFKNPKCIVLTDRECCDNAAYLPPGKFEKLIREMGLKKMELLLRYKSVHHLVTAALGAPEFYTKKNNSARKETVEEAIVLDRRTLDSWVGANHVQVVDNSTGFDEKISRLLKGICSVLGTPIPLEIERKFIVKMPLFAHGFVVVPADIEQVELRSDKEGSHRIRKRGSDGYYAYYETRKKNIRKGVKHEDEHMIRPQDYAQLLKSEKDPDSDVVKKNPQLFFVERPILRARCARGADIFPSYPIA</sequence>
<organism evidence="2 3">
    <name type="scientific">Candidatus Sungbacteria bacterium RIFCSPHIGHO2_01_FULL_47_32</name>
    <dbReference type="NCBI Taxonomy" id="1802264"/>
    <lineage>
        <taxon>Bacteria</taxon>
        <taxon>Candidatus Sungiibacteriota</taxon>
    </lineage>
</organism>
<dbReference type="EMBL" id="MHQC01000032">
    <property type="protein sequence ID" value="OGZ94639.1"/>
    <property type="molecule type" value="Genomic_DNA"/>
</dbReference>
<evidence type="ECO:0000313" key="2">
    <source>
        <dbReference type="EMBL" id="OGZ94639.1"/>
    </source>
</evidence>
<dbReference type="GO" id="GO:0070300">
    <property type="term" value="F:phosphatidic acid binding"/>
    <property type="evidence" value="ECO:0007669"/>
    <property type="project" value="TreeGrafter"/>
</dbReference>
<dbReference type="PANTHER" id="PTHR34932">
    <property type="entry name" value="TRPL TRANSLOCATION DEFECT PROTEIN 14"/>
    <property type="match status" value="1"/>
</dbReference>
<reference evidence="2 3" key="1">
    <citation type="journal article" date="2016" name="Nat. Commun.">
        <title>Thousands of microbial genomes shed light on interconnected biogeochemical processes in an aquifer system.</title>
        <authorList>
            <person name="Anantharaman K."/>
            <person name="Brown C.T."/>
            <person name="Hug L.A."/>
            <person name="Sharon I."/>
            <person name="Castelle C.J."/>
            <person name="Probst A.J."/>
            <person name="Thomas B.C."/>
            <person name="Singh A."/>
            <person name="Wilkins M.J."/>
            <person name="Karaoz U."/>
            <person name="Brodie E.L."/>
            <person name="Williams K.H."/>
            <person name="Hubbard S.S."/>
            <person name="Banfield J.F."/>
        </authorList>
    </citation>
    <scope>NUCLEOTIDE SEQUENCE [LARGE SCALE GENOMIC DNA]</scope>
</reference>
<dbReference type="InterPro" id="IPR053227">
    <property type="entry name" value="TRPL-trafficking_regulator"/>
</dbReference>
<dbReference type="Gene3D" id="2.40.320.10">
    <property type="entry name" value="Hypothetical Protein Pfu-838710-001"/>
    <property type="match status" value="1"/>
</dbReference>
<dbReference type="GO" id="GO:0035091">
    <property type="term" value="F:phosphatidylinositol binding"/>
    <property type="evidence" value="ECO:0007669"/>
    <property type="project" value="TreeGrafter"/>
</dbReference>
<accession>A0A1G2K5C0</accession>
<evidence type="ECO:0000259" key="1">
    <source>
        <dbReference type="Pfam" id="PF13521"/>
    </source>
</evidence>
<dbReference type="Pfam" id="PF13521">
    <property type="entry name" value="AAA_28"/>
    <property type="match status" value="1"/>
</dbReference>
<dbReference type="InterPro" id="IPR038727">
    <property type="entry name" value="NadR/Ttd14_AAA_dom"/>
</dbReference>
<dbReference type="AlphaFoldDB" id="A0A1G2K5C0"/>
<dbReference type="GO" id="GO:0005525">
    <property type="term" value="F:GTP binding"/>
    <property type="evidence" value="ECO:0007669"/>
    <property type="project" value="TreeGrafter"/>
</dbReference>
<comment type="caution">
    <text evidence="2">The sequence shown here is derived from an EMBL/GenBank/DDBJ whole genome shotgun (WGS) entry which is preliminary data.</text>
</comment>
<dbReference type="Proteomes" id="UP000177152">
    <property type="component" value="Unassembled WGS sequence"/>
</dbReference>
<dbReference type="PANTHER" id="PTHR34932:SF1">
    <property type="entry name" value="TRPL TRANSLOCATION DEFECT PROTEIN 14"/>
    <property type="match status" value="1"/>
</dbReference>
<protein>
    <recommendedName>
        <fullName evidence="1">NadR/Ttd14 AAA domain-containing protein</fullName>
    </recommendedName>
</protein>
<proteinExistence type="predicted"/>
<evidence type="ECO:0000313" key="3">
    <source>
        <dbReference type="Proteomes" id="UP000177152"/>
    </source>
</evidence>
<dbReference type="InterPro" id="IPR027417">
    <property type="entry name" value="P-loop_NTPase"/>
</dbReference>
<name>A0A1G2K5C0_9BACT</name>
<feature type="domain" description="NadR/Ttd14 AAA" evidence="1">
    <location>
        <begin position="11"/>
        <end position="190"/>
    </location>
</feature>
<dbReference type="Gene3D" id="3.40.50.300">
    <property type="entry name" value="P-loop containing nucleotide triphosphate hydrolases"/>
    <property type="match status" value="1"/>
</dbReference>
<dbReference type="SUPFAM" id="SSF52540">
    <property type="entry name" value="P-loop containing nucleoside triphosphate hydrolases"/>
    <property type="match status" value="1"/>
</dbReference>
<gene>
    <name evidence="2" type="ORF">A2633_01315</name>
</gene>